<dbReference type="AlphaFoldDB" id="A0A1H7WUY2"/>
<sequence>MNRKDTTHWLNRVLLTAMGGLMAAAPQALAEGNVPDQGRRLQGTARERFERASIALSTARLNNVLLSGVALDHGEFRAQGMAGAAFINVNFSQTIDNEVVKFRITGAQRHLNRYLPSNPTPSAMVWEYKVEYSSPSLGNGPLCPGAEADQWAVAVPGVWNGGNYSAIHERFGFACLPRTTAPTVGGVAAKCVELGYTPWPSNDPRLDGSSLLLSEGDALRHHVTCTALASADYCGEARPNTLSGTPITVYHSGNVPTETGHYGEVRIAGGPVRQDYYFESAWALVDVGTGQPVTSSVLPSRVRAQAVCLTKKRWSTLPLNGTCQSNQDADWANDRLPDPRKYHPKPVHYCEDYTREELIQKGAILFSYSKFLDAALYRFKHKTTNQYLTTSQIIILPHPNPTNSNAHFKTLYQPDPSVFADAGNYELANTGLPDSYEGPLFKPNTPSHLFASSPVSTVQRHHALGGFPPMLYDQFLTSLDNTSVTMPWGYALDAIEGYAYNGASPQVPVLPFMLYRNAAGDNLSTRHANLVPQGVGFGAGTVMTHLRPLEYYAAPVPY</sequence>
<evidence type="ECO:0000313" key="4">
    <source>
        <dbReference type="Proteomes" id="UP000182719"/>
    </source>
</evidence>
<evidence type="ECO:0000256" key="1">
    <source>
        <dbReference type="SAM" id="SignalP"/>
    </source>
</evidence>
<proteinExistence type="predicted"/>
<dbReference type="RefSeq" id="WP_245768770.1">
    <property type="nucleotide sequence ID" value="NZ_FOAP01000013.1"/>
</dbReference>
<dbReference type="Pfam" id="PF20032">
    <property type="entry name" value="ADYC"/>
    <property type="match status" value="1"/>
</dbReference>
<reference evidence="4" key="1">
    <citation type="submission" date="2016-10" db="EMBL/GenBank/DDBJ databases">
        <authorList>
            <person name="Varghese N."/>
            <person name="Submissions S."/>
        </authorList>
    </citation>
    <scope>NUCLEOTIDE SEQUENCE [LARGE SCALE GENOMIC DNA]</scope>
    <source>
        <strain evidence="4">DSM 17044</strain>
    </source>
</reference>
<dbReference type="Proteomes" id="UP000182719">
    <property type="component" value="Unassembled WGS sequence"/>
</dbReference>
<evidence type="ECO:0000259" key="2">
    <source>
        <dbReference type="Pfam" id="PF20032"/>
    </source>
</evidence>
<dbReference type="EMBL" id="FOAP01000013">
    <property type="protein sequence ID" value="SEM24738.1"/>
    <property type="molecule type" value="Genomic_DNA"/>
</dbReference>
<accession>A0A1H7WUY2</accession>
<dbReference type="InterPro" id="IPR045426">
    <property type="entry name" value="ADYC"/>
</dbReference>
<name>A0A1H7WUY2_STIAU</name>
<organism evidence="3 4">
    <name type="scientific">Stigmatella aurantiaca</name>
    <dbReference type="NCBI Taxonomy" id="41"/>
    <lineage>
        <taxon>Bacteria</taxon>
        <taxon>Pseudomonadati</taxon>
        <taxon>Myxococcota</taxon>
        <taxon>Myxococcia</taxon>
        <taxon>Myxococcales</taxon>
        <taxon>Cystobacterineae</taxon>
        <taxon>Archangiaceae</taxon>
        <taxon>Stigmatella</taxon>
    </lineage>
</organism>
<feature type="signal peptide" evidence="1">
    <location>
        <begin position="1"/>
        <end position="30"/>
    </location>
</feature>
<keyword evidence="4" id="KW-1185">Reference proteome</keyword>
<feature type="domain" description="ADYC" evidence="2">
    <location>
        <begin position="83"/>
        <end position="314"/>
    </location>
</feature>
<gene>
    <name evidence="3" type="ORF">SAMN05444354_113184</name>
</gene>
<protein>
    <recommendedName>
        <fullName evidence="2">ADYC domain-containing protein</fullName>
    </recommendedName>
</protein>
<feature type="chain" id="PRO_5010318403" description="ADYC domain-containing protein" evidence="1">
    <location>
        <begin position="31"/>
        <end position="558"/>
    </location>
</feature>
<keyword evidence="1" id="KW-0732">Signal</keyword>
<evidence type="ECO:0000313" key="3">
    <source>
        <dbReference type="EMBL" id="SEM24738.1"/>
    </source>
</evidence>